<proteinExistence type="predicted"/>
<dbReference type="SUPFAM" id="SSF51556">
    <property type="entry name" value="Metallo-dependent hydrolases"/>
    <property type="match status" value="1"/>
</dbReference>
<organism evidence="1 2">
    <name type="scientific">Pseudoalteromonas aurantia 208</name>
    <dbReference type="NCBI Taxonomy" id="1314867"/>
    <lineage>
        <taxon>Bacteria</taxon>
        <taxon>Pseudomonadati</taxon>
        <taxon>Pseudomonadota</taxon>
        <taxon>Gammaproteobacteria</taxon>
        <taxon>Alteromonadales</taxon>
        <taxon>Pseudoalteromonadaceae</taxon>
        <taxon>Pseudoalteromonas</taxon>
    </lineage>
</organism>
<evidence type="ECO:0000313" key="2">
    <source>
        <dbReference type="Proteomes" id="UP000615755"/>
    </source>
</evidence>
<reference evidence="1 2" key="1">
    <citation type="submission" date="2015-03" db="EMBL/GenBank/DDBJ databases">
        <title>Genome sequence of Pseudoalteromonas aurantia.</title>
        <authorList>
            <person name="Xie B.-B."/>
            <person name="Rong J.-C."/>
            <person name="Qin Q.-L."/>
            <person name="Zhang Y.-Z."/>
        </authorList>
    </citation>
    <scope>NUCLEOTIDE SEQUENCE [LARGE SCALE GENOMIC DNA]</scope>
    <source>
        <strain evidence="1 2">208</strain>
    </source>
</reference>
<dbReference type="EMBL" id="AQGV01000015">
    <property type="protein sequence ID" value="MBE0370643.1"/>
    <property type="molecule type" value="Genomic_DNA"/>
</dbReference>
<gene>
    <name evidence="1" type="ORF">PAUR_b0720</name>
</gene>
<dbReference type="InterPro" id="IPR032466">
    <property type="entry name" value="Metal_Hydrolase"/>
</dbReference>
<sequence>MILINDVQLCDIAFLSSDSAIEQLHKKGELGHAFFSNLTRYIANYQPYIQRNLRKEDILNQLLAFGYDKPGVTIQSVLSRLANTFLEWQGDHFDVKPHKLEQWLELLSLVDGSWIIAQAYTDIAQDYQIGDHDIIECVSSRQCPHAFTNEELQKPYADNHVHLGGHGHIGPSLLSFALYGESLPNTGWPTRPEYTLFESGHYAKDSLPRWCDVLGGQLIERAFTSEGSDTPIDTSVTQFEPSTQLGLYYLRTQGASNLAQKAFMSAHKRPIRSDRRWLLFCLGVLNTSAPNMAAQFVRVANVLRNYMVVWGTGLSQFVETSNFSARKQRNRLNQTTHMLDSLSADIEQSTFREFRIAPNLLLDKQAKLDSKILHLALSSAYKHALAENIHFVVHFSRSLKHHGIKRDDRYHKPLRAQIKQQVGALQRFKGSVTFSDQDVQTFNANRLLKAPQSIDLRKAIRGYDVAGNENDLPIEVFAPALRVIRSAKYPTVDIFSKRFQRPFLTVHAGEDFSHLLSGLRAVDEAVYFCDFKAGDRLGHALALGVIPTLWANRQRVAYVTLGDHVDNLVWGYQKALEVVQKAPRFTGVLHLLQEKINYWSGKLHEEDVYTTRTLYEAWKLRRNCPETLKLSAEHHAIPEVHALNPGYQHWVVDFNPKQAASLSEKEMTLWRKYILAHVRQDAYYQLRKTPVIIDCLAKQSGEPYRVDEGRFYDSISAAELELFEAIQDLQMEKYAAQEIMIEACPTSNIYIGRFEHYHEHPIFRWDPPEQAWLNTGSKFNRFGLRKGAVPVCVNTDDAALMPTTIKNEHRVLQKSAVEHFEVGINKAQSWIEKIRETGMNTFQRNHLEWVNK</sequence>
<dbReference type="PANTHER" id="PTHR11409">
    <property type="entry name" value="ADENOSINE DEAMINASE"/>
    <property type="match status" value="1"/>
</dbReference>
<evidence type="ECO:0000313" key="1">
    <source>
        <dbReference type="EMBL" id="MBE0370643.1"/>
    </source>
</evidence>
<dbReference type="PANTHER" id="PTHR11409:SF43">
    <property type="entry name" value="ADENOSINE DEAMINASE"/>
    <property type="match status" value="1"/>
</dbReference>
<comment type="caution">
    <text evidence="1">The sequence shown here is derived from an EMBL/GenBank/DDBJ whole genome shotgun (WGS) entry which is preliminary data.</text>
</comment>
<protein>
    <recommendedName>
        <fullName evidence="3">Adenosine deaminase</fullName>
    </recommendedName>
</protein>
<dbReference type="NCBIfam" id="NF041744">
    <property type="entry name" value="RdrB"/>
    <property type="match status" value="1"/>
</dbReference>
<dbReference type="InterPro" id="IPR006330">
    <property type="entry name" value="Ado/ade_deaminase"/>
</dbReference>
<dbReference type="Proteomes" id="UP000615755">
    <property type="component" value="Unassembled WGS sequence"/>
</dbReference>
<keyword evidence="2" id="KW-1185">Reference proteome</keyword>
<dbReference type="RefSeq" id="WP_192509707.1">
    <property type="nucleotide sequence ID" value="NZ_AQGV01000015.1"/>
</dbReference>
<evidence type="ECO:0008006" key="3">
    <source>
        <dbReference type="Google" id="ProtNLM"/>
    </source>
</evidence>
<accession>A0ABR9EI31</accession>
<dbReference type="Gene3D" id="3.20.20.140">
    <property type="entry name" value="Metal-dependent hydrolases"/>
    <property type="match status" value="2"/>
</dbReference>
<name>A0ABR9EI31_9GAMM</name>